<reference evidence="5 6" key="1">
    <citation type="journal article" date="2015" name="Genome Announc.">
        <title>Expanding the biotechnology potential of lactobacilli through comparative genomics of 213 strains and associated genera.</title>
        <authorList>
            <person name="Sun Z."/>
            <person name="Harris H.M."/>
            <person name="McCann A."/>
            <person name="Guo C."/>
            <person name="Argimon S."/>
            <person name="Zhang W."/>
            <person name="Yang X."/>
            <person name="Jeffery I.B."/>
            <person name="Cooney J.C."/>
            <person name="Kagawa T.F."/>
            <person name="Liu W."/>
            <person name="Song Y."/>
            <person name="Salvetti E."/>
            <person name="Wrobel A."/>
            <person name="Rasinkangas P."/>
            <person name="Parkhill J."/>
            <person name="Rea M.C."/>
            <person name="O'Sullivan O."/>
            <person name="Ritari J."/>
            <person name="Douillard F.P."/>
            <person name="Paul Ross R."/>
            <person name="Yang R."/>
            <person name="Briner A.E."/>
            <person name="Felis G.E."/>
            <person name="de Vos W.M."/>
            <person name="Barrangou R."/>
            <person name="Klaenhammer T.R."/>
            <person name="Caufield P.W."/>
            <person name="Cui Y."/>
            <person name="Zhang H."/>
            <person name="O'Toole P.W."/>
        </authorList>
    </citation>
    <scope>NUCLEOTIDE SEQUENCE [LARGE SCALE GENOMIC DNA]</scope>
    <source>
        <strain evidence="5 6">DSM 18527</strain>
    </source>
</reference>
<comment type="caution">
    <text evidence="5">The sequence shown here is derived from an EMBL/GenBank/DDBJ whole genome shotgun (WGS) entry which is preliminary data.</text>
</comment>
<protein>
    <submittedName>
        <fullName evidence="5">Beta-glucosidase</fullName>
    </submittedName>
</protein>
<dbReference type="PANTHER" id="PTHR10353:SF139">
    <property type="entry name" value="6-PHOSPHO-BETA-GLUCOSIDASE GMUD"/>
    <property type="match status" value="1"/>
</dbReference>
<dbReference type="SUPFAM" id="SSF51445">
    <property type="entry name" value="(Trans)glycosidases"/>
    <property type="match status" value="1"/>
</dbReference>
<comment type="similarity">
    <text evidence="1 4">Belongs to the glycosyl hydrolase 1 family.</text>
</comment>
<dbReference type="EMBL" id="AZGA01000020">
    <property type="protein sequence ID" value="KRM34916.1"/>
    <property type="molecule type" value="Genomic_DNA"/>
</dbReference>
<dbReference type="GO" id="GO:0005829">
    <property type="term" value="C:cytosol"/>
    <property type="evidence" value="ECO:0007669"/>
    <property type="project" value="TreeGrafter"/>
</dbReference>
<evidence type="ECO:0000313" key="6">
    <source>
        <dbReference type="Proteomes" id="UP000051236"/>
    </source>
</evidence>
<dbReference type="Pfam" id="PF00232">
    <property type="entry name" value="Glyco_hydro_1"/>
    <property type="match status" value="1"/>
</dbReference>
<dbReference type="STRING" id="1423734.FC83_GL002056"/>
<keyword evidence="3" id="KW-0326">Glycosidase</keyword>
<keyword evidence="6" id="KW-1185">Reference proteome</keyword>
<proteinExistence type="inferred from homology"/>
<accession>A0A0R1Y1T1</accession>
<name>A0A0R1Y1T1_9LACO</name>
<sequence length="460" mass="52818">MAIMLFPKNFLWGAAASAPQTEGHSSTNGKSPSIWDKWFEIAPDKFYQRQGPENTSDVYDLYLEDVANMAKLGLNSYRTSIAWTRLMPDGVHVNPEAVTFYRQYFQALLDHHIEPIINLFHFDMPWWLMARGGWESREAVSKFANYAQVAFEQFGDLVKRWVTFNEPLVQVKAGYLYGFHYPAVVNFRKAVQVGYHMLLAHTFAVQAFRQANIAGGQIGIILDVTPVYAKTESASDQRAQRAADLLNIRSFLDPAVLGHVPDDLLELLEVNQLTPISLLGDGAAIAAYTVDFIGLNYYRPKRVQAPTKPATPAKMPNELYEDYEWPARRINPYRGWEIYPEALYDVAIMMRDQYGNIPWFVSENGMGVANEARFKDASGHINDQYRIDFMKEHLQYLHKGIAAGSNCFGYHTWTFVDCWSWLNGYHNRYGLYSVDLDHHYQRQVKQSGLWFKQLITDNGF</sequence>
<dbReference type="eggNOG" id="COG2723">
    <property type="taxonomic scope" value="Bacteria"/>
</dbReference>
<keyword evidence="2" id="KW-0378">Hydrolase</keyword>
<dbReference type="AlphaFoldDB" id="A0A0R1Y1T1"/>
<dbReference type="InterPro" id="IPR017853">
    <property type="entry name" value="GH"/>
</dbReference>
<evidence type="ECO:0000256" key="1">
    <source>
        <dbReference type="ARBA" id="ARBA00010838"/>
    </source>
</evidence>
<dbReference type="GO" id="GO:0008422">
    <property type="term" value="F:beta-glucosidase activity"/>
    <property type="evidence" value="ECO:0007669"/>
    <property type="project" value="TreeGrafter"/>
</dbReference>
<dbReference type="PATRIC" id="fig|1423734.3.peg.2079"/>
<dbReference type="GO" id="GO:0016052">
    <property type="term" value="P:carbohydrate catabolic process"/>
    <property type="evidence" value="ECO:0007669"/>
    <property type="project" value="TreeGrafter"/>
</dbReference>
<dbReference type="PANTHER" id="PTHR10353">
    <property type="entry name" value="GLYCOSYL HYDROLASE"/>
    <property type="match status" value="1"/>
</dbReference>
<dbReference type="PRINTS" id="PR00131">
    <property type="entry name" value="GLHYDRLASE1"/>
</dbReference>
<organism evidence="5 6">
    <name type="scientific">Agrilactobacillus composti DSM 18527 = JCM 14202</name>
    <dbReference type="NCBI Taxonomy" id="1423734"/>
    <lineage>
        <taxon>Bacteria</taxon>
        <taxon>Bacillati</taxon>
        <taxon>Bacillota</taxon>
        <taxon>Bacilli</taxon>
        <taxon>Lactobacillales</taxon>
        <taxon>Lactobacillaceae</taxon>
        <taxon>Agrilactobacillus</taxon>
    </lineage>
</organism>
<evidence type="ECO:0000256" key="4">
    <source>
        <dbReference type="RuleBase" id="RU003690"/>
    </source>
</evidence>
<dbReference type="Gene3D" id="3.20.20.80">
    <property type="entry name" value="Glycosidases"/>
    <property type="match status" value="1"/>
</dbReference>
<dbReference type="Proteomes" id="UP000051236">
    <property type="component" value="Unassembled WGS sequence"/>
</dbReference>
<dbReference type="InterPro" id="IPR001360">
    <property type="entry name" value="Glyco_hydro_1"/>
</dbReference>
<evidence type="ECO:0000256" key="2">
    <source>
        <dbReference type="ARBA" id="ARBA00022801"/>
    </source>
</evidence>
<evidence type="ECO:0000256" key="3">
    <source>
        <dbReference type="ARBA" id="ARBA00023295"/>
    </source>
</evidence>
<evidence type="ECO:0000313" key="5">
    <source>
        <dbReference type="EMBL" id="KRM34916.1"/>
    </source>
</evidence>
<dbReference type="FunFam" id="3.20.20.80:FF:000004">
    <property type="entry name" value="Beta-glucosidase 6-phospho-beta-glucosidase"/>
    <property type="match status" value="1"/>
</dbReference>
<gene>
    <name evidence="5" type="ORF">FC83_GL002056</name>
</gene>